<dbReference type="EMBL" id="JAPFFI010000024">
    <property type="protein sequence ID" value="KAJ6311537.1"/>
    <property type="molecule type" value="Genomic_DNA"/>
</dbReference>
<keyword evidence="1" id="KW-0175">Coiled coil</keyword>
<gene>
    <name evidence="2" type="ORF">OIU77_013322</name>
</gene>
<evidence type="ECO:0000256" key="1">
    <source>
        <dbReference type="SAM" id="Coils"/>
    </source>
</evidence>
<comment type="caution">
    <text evidence="2">The sequence shown here is derived from an EMBL/GenBank/DDBJ whole genome shotgun (WGS) entry which is preliminary data.</text>
</comment>
<evidence type="ECO:0000313" key="3">
    <source>
        <dbReference type="Proteomes" id="UP001141253"/>
    </source>
</evidence>
<dbReference type="PANTHER" id="PTHR33883">
    <property type="entry name" value="WPP DOMAIN-ASSOCIATED PROTEIN"/>
    <property type="match status" value="1"/>
</dbReference>
<evidence type="ECO:0008006" key="4">
    <source>
        <dbReference type="Google" id="ProtNLM"/>
    </source>
</evidence>
<dbReference type="PANTHER" id="PTHR33883:SF7">
    <property type="entry name" value="OS04G0521600 PROTEIN"/>
    <property type="match status" value="1"/>
</dbReference>
<feature type="coiled-coil region" evidence="1">
    <location>
        <begin position="90"/>
        <end position="152"/>
    </location>
</feature>
<evidence type="ECO:0000313" key="2">
    <source>
        <dbReference type="EMBL" id="KAJ6311537.1"/>
    </source>
</evidence>
<dbReference type="Proteomes" id="UP001141253">
    <property type="component" value="Chromosome 10"/>
</dbReference>
<reference evidence="2" key="1">
    <citation type="submission" date="2022-10" db="EMBL/GenBank/DDBJ databases">
        <authorList>
            <person name="Hyden B.L."/>
            <person name="Feng K."/>
            <person name="Yates T."/>
            <person name="Jawdy S."/>
            <person name="Smart L.B."/>
            <person name="Muchero W."/>
        </authorList>
    </citation>
    <scope>NUCLEOTIDE SEQUENCE</scope>
    <source>
        <tissue evidence="2">Shoot tip</tissue>
    </source>
</reference>
<name>A0ABQ8ZTM7_9ROSI</name>
<organism evidence="2 3">
    <name type="scientific">Salix suchowensis</name>
    <dbReference type="NCBI Taxonomy" id="1278906"/>
    <lineage>
        <taxon>Eukaryota</taxon>
        <taxon>Viridiplantae</taxon>
        <taxon>Streptophyta</taxon>
        <taxon>Embryophyta</taxon>
        <taxon>Tracheophyta</taxon>
        <taxon>Spermatophyta</taxon>
        <taxon>Magnoliopsida</taxon>
        <taxon>eudicotyledons</taxon>
        <taxon>Gunneridae</taxon>
        <taxon>Pentapetalae</taxon>
        <taxon>rosids</taxon>
        <taxon>fabids</taxon>
        <taxon>Malpighiales</taxon>
        <taxon>Salicaceae</taxon>
        <taxon>Saliceae</taxon>
        <taxon>Salix</taxon>
    </lineage>
</organism>
<proteinExistence type="predicted"/>
<sequence length="834" mass="96148">MDGVFSKMGGRVKSSITDSTIMSMLHSKMDKAHERVHSKEGAIARLHEISKFYELAVMQLEGCLKFVLEEADSSLESSDEEALGDLAEIKDRLEGRLRETELAISEKDRELTERLENEMKLRQTLELKERELESLRANLELVRTKTEGFEEQVLGNLVSGDGNRDEEFSELKNSVDQQMWNIKQQLDPEDESIDKRRYHGFESLRIEQMSSDIDILKETMGLAFEKMQNAIFLSELEPDEQQLGWTVEKAVIVILLKGFMGDIQENFTAELRRWQKQVSIGLGKHLTDLMKEITCLQDELEPLSMSQSSRESKISLKMKGKSSSEGNISYTPDDFAVRTGKIVQMKELNVEDSEEDSAHYVAKMIKSHETIIRRKKRSEKGHVSPRQRFRDVTAKLGNLLHWRENIDESFRYHGSEDHEETSSTKMLYHFDMKEHAKSHGTDALEKVNSISISHDANEKLHNVIRKLKMEKEETNLQNVIVEDTYITLLEGLIHECCAELRSYDIVILVREGIYEHILEEIVNEWDEKMQGDKIEDQITEEMFYLVSREAMKDCGCTLDSMLTECRHARAERICSEEHTLEGTTREEIFSTFFTEIFVMVVMEAMTETHTISGETKSQDRFRILEDFTSSDKLHTSLDIGKEEQLFQKQDSQPEHVKFENSKRRAIPAMKEHKTPPHIEALKHEELNEFQHARELLTEIDSTSHSVNSEVKKAMEQVAVSKGLLRELRSSLGVAVEDTEMFDDEVKVNLSTSDFTPILEFSQVLMEFKRKVEKKLVLNIVDLLGDQVDVLLCLLDKIYRTLLHYTPALQQYSEVSDILKMIEEELIGAARASGK</sequence>
<reference evidence="2" key="2">
    <citation type="journal article" date="2023" name="Int. J. Mol. Sci.">
        <title>De Novo Assembly and Annotation of 11 Diverse Shrub Willow (Salix) Genomes Reveals Novel Gene Organization in Sex-Linked Regions.</title>
        <authorList>
            <person name="Hyden B."/>
            <person name="Feng K."/>
            <person name="Yates T.B."/>
            <person name="Jawdy S."/>
            <person name="Cereghino C."/>
            <person name="Smart L.B."/>
            <person name="Muchero W."/>
        </authorList>
    </citation>
    <scope>NUCLEOTIDE SEQUENCE</scope>
    <source>
        <tissue evidence="2">Shoot tip</tissue>
    </source>
</reference>
<accession>A0ABQ8ZTM7</accession>
<dbReference type="InterPro" id="IPR037490">
    <property type="entry name" value="WAP"/>
</dbReference>
<keyword evidence="3" id="KW-1185">Reference proteome</keyword>
<protein>
    <recommendedName>
        <fullName evidence="4">WPP domain-associated protein</fullName>
    </recommendedName>
</protein>